<dbReference type="Gene3D" id="1.10.357.10">
    <property type="entry name" value="Tetracycline Repressor, domain 2"/>
    <property type="match status" value="1"/>
</dbReference>
<dbReference type="AlphaFoldDB" id="A0A0R3ACE6"/>
<dbReference type="OrthoDB" id="4541465at2"/>
<feature type="DNA-binding region" description="H-T-H motif" evidence="2">
    <location>
        <begin position="29"/>
        <end position="48"/>
    </location>
</feature>
<evidence type="ECO:0000259" key="3">
    <source>
        <dbReference type="PROSITE" id="PS50977"/>
    </source>
</evidence>
<dbReference type="KEGG" id="pvr:PverR02_14330"/>
<evidence type="ECO:0000313" key="4">
    <source>
        <dbReference type="EMBL" id="MBI6653650.1"/>
    </source>
</evidence>
<dbReference type="SUPFAM" id="SSF46689">
    <property type="entry name" value="Homeodomain-like"/>
    <property type="match status" value="1"/>
</dbReference>
<name>A0A0R3ACE6_PSEVE</name>
<protein>
    <submittedName>
        <fullName evidence="5">TetR/AcrR family transcriptional regulator</fullName>
    </submittedName>
</protein>
<dbReference type="Proteomes" id="UP000614123">
    <property type="component" value="Unassembled WGS sequence"/>
</dbReference>
<keyword evidence="9" id="KW-1185">Reference proteome</keyword>
<evidence type="ECO:0000313" key="8">
    <source>
        <dbReference type="Proteomes" id="UP000552560"/>
    </source>
</evidence>
<reference evidence="5 8" key="2">
    <citation type="journal article" date="2020" name="Front. Microbiol.">
        <title>Genetic Organization of the aprX-lipA2 Operon Affects the Proteolytic Potential of Pseudomonas Species in Milk.</title>
        <authorList>
            <person name="Maier C."/>
            <person name="Huptas C."/>
            <person name="von Neubeck M."/>
            <person name="Scherer S."/>
            <person name="Wenning M."/>
            <person name="Lucking G."/>
        </authorList>
    </citation>
    <scope>NUCLEOTIDE SEQUENCE [LARGE SCALE GENOMIC DNA]</scope>
    <source>
        <strain evidence="5 8">WS 4671</strain>
    </source>
</reference>
<sequence length="193" mass="21691">MSSRTNLTREDWIHAAQEVLVTSGVDAVRVDTLAKELKITRGSFYYHFKSRGELLEGILGNWRARATEDVILHLRNAHSSPLQQLHRLLELPSHGQTAKDAASIELGIRGWARRDKQARQAIDEVDSHRLSYIEGLLIQAGVPSGDAQDRAYLIYAYQISLSLLHSEDTPQQRLERSQRMAGILIPESCTLPA</sequence>
<organism evidence="5 8">
    <name type="scientific">Pseudomonas veronii</name>
    <dbReference type="NCBI Taxonomy" id="76761"/>
    <lineage>
        <taxon>Bacteria</taxon>
        <taxon>Pseudomonadati</taxon>
        <taxon>Pseudomonadota</taxon>
        <taxon>Gammaproteobacteria</taxon>
        <taxon>Pseudomonadales</taxon>
        <taxon>Pseudomonadaceae</taxon>
        <taxon>Pseudomonas</taxon>
    </lineage>
</organism>
<dbReference type="RefSeq" id="WP_017847303.1">
    <property type="nucleotide sequence ID" value="NZ_CBDFBJ010000457.1"/>
</dbReference>
<dbReference type="EMBL" id="JAEILD010000242">
    <property type="protein sequence ID" value="MBI6653650.1"/>
    <property type="molecule type" value="Genomic_DNA"/>
</dbReference>
<dbReference type="Proteomes" id="UP000552560">
    <property type="component" value="Unassembled WGS sequence"/>
</dbReference>
<reference evidence="6" key="3">
    <citation type="submission" date="2020-01" db="EMBL/GenBank/DDBJ databases">
        <title>Complete genome sequence of Pseudomonas veronii strain PVy, a versatile degrader capable of using multiple contaminants as sole carbon sources.</title>
        <authorList>
            <person name="Lopez-Echartea E."/>
            <person name="Ridl J."/>
            <person name="Pajer P."/>
            <person name="Strejcek M."/>
            <person name="Suman J."/>
            <person name="Uhlik O."/>
        </authorList>
    </citation>
    <scope>NUCLEOTIDE SEQUENCE</scope>
    <source>
        <strain evidence="6">Pvy</strain>
    </source>
</reference>
<dbReference type="Pfam" id="PF00440">
    <property type="entry name" value="TetR_N"/>
    <property type="match status" value="1"/>
</dbReference>
<proteinExistence type="predicted"/>
<evidence type="ECO:0000256" key="2">
    <source>
        <dbReference type="PROSITE-ProRule" id="PRU00335"/>
    </source>
</evidence>
<reference evidence="4 9" key="4">
    <citation type="submission" date="2020-12" db="EMBL/GenBank/DDBJ databases">
        <title>Comparative genomic insights into the epidemiology and virulence of plant pathogenic Pseudomonads from Turkey.</title>
        <authorList>
            <person name="Dillon M."/>
            <person name="Ruiz-Bedoya T."/>
            <person name="Bendalovic-Torma C."/>
            <person name="Guttman K.M."/>
            <person name="Kwak H."/>
            <person name="Middleton M.A."/>
            <person name="Wang P.W."/>
            <person name="Horuz S."/>
            <person name="Aysan Y."/>
            <person name="Guttman D.S."/>
        </authorList>
    </citation>
    <scope>NUCLEOTIDE SEQUENCE [LARGE SCALE GENOMIC DNA]</scope>
    <source>
        <strain evidence="4 9">S4_EA_3a</strain>
    </source>
</reference>
<evidence type="ECO:0000313" key="6">
    <source>
        <dbReference type="EMBL" id="QCG67643.1"/>
    </source>
</evidence>
<dbReference type="PROSITE" id="PS50977">
    <property type="entry name" value="HTH_TETR_2"/>
    <property type="match status" value="1"/>
</dbReference>
<dbReference type="EMBL" id="CP039631">
    <property type="protein sequence ID" value="QCG67643.1"/>
    <property type="molecule type" value="Genomic_DNA"/>
</dbReference>
<dbReference type="GeneID" id="47556327"/>
<dbReference type="GO" id="GO:0003677">
    <property type="term" value="F:DNA binding"/>
    <property type="evidence" value="ECO:0007669"/>
    <property type="project" value="UniProtKB-UniRule"/>
</dbReference>
<evidence type="ECO:0000313" key="7">
    <source>
        <dbReference type="Proteomes" id="UP000298274"/>
    </source>
</evidence>
<dbReference type="EMBL" id="JAAQWE010000003">
    <property type="protein sequence ID" value="NMX95764.1"/>
    <property type="molecule type" value="Genomic_DNA"/>
</dbReference>
<dbReference type="InterPro" id="IPR009057">
    <property type="entry name" value="Homeodomain-like_sf"/>
</dbReference>
<evidence type="ECO:0000256" key="1">
    <source>
        <dbReference type="ARBA" id="ARBA00023125"/>
    </source>
</evidence>
<dbReference type="Proteomes" id="UP000298274">
    <property type="component" value="Chromosome"/>
</dbReference>
<dbReference type="PRINTS" id="PR00455">
    <property type="entry name" value="HTHTETR"/>
</dbReference>
<feature type="domain" description="HTH tetR-type" evidence="3">
    <location>
        <begin position="6"/>
        <end position="66"/>
    </location>
</feature>
<dbReference type="PANTHER" id="PTHR30055">
    <property type="entry name" value="HTH-TYPE TRANSCRIPTIONAL REGULATOR RUTR"/>
    <property type="match status" value="1"/>
</dbReference>
<reference evidence="7" key="1">
    <citation type="submission" date="2019-04" db="EMBL/GenBank/DDBJ databases">
        <title>Complete genome sequence of Pseudomonas veronii strain PVy, a versatile degrader capable of using multiple contaminants as sole carbon sources.</title>
        <authorList>
            <person name="Lopez-Echartea E."/>
            <person name="Ridl J."/>
            <person name="Pajer P."/>
            <person name="Strejcek M."/>
            <person name="Suman J."/>
            <person name="Uhlik O."/>
        </authorList>
    </citation>
    <scope>NUCLEOTIDE SEQUENCE [LARGE SCALE GENOMIC DNA]</scope>
    <source>
        <strain evidence="7">Pvy</strain>
    </source>
</reference>
<dbReference type="InterPro" id="IPR050109">
    <property type="entry name" value="HTH-type_TetR-like_transc_reg"/>
</dbReference>
<accession>A0A0R3ACE6</accession>
<gene>
    <name evidence="6" type="ORF">E4167_25740</name>
    <name evidence="5" type="ORF">HBO43_04065</name>
    <name evidence="4" type="ORF">YA0849_32425</name>
</gene>
<evidence type="ECO:0000313" key="5">
    <source>
        <dbReference type="EMBL" id="NMX95764.1"/>
    </source>
</evidence>
<keyword evidence="1 2" id="KW-0238">DNA-binding</keyword>
<dbReference type="InterPro" id="IPR001647">
    <property type="entry name" value="HTH_TetR"/>
</dbReference>
<evidence type="ECO:0000313" key="9">
    <source>
        <dbReference type="Proteomes" id="UP000614123"/>
    </source>
</evidence>